<comment type="subcellular location">
    <subcellularLocation>
        <location evidence="3">Cytoplasm</location>
    </subcellularLocation>
    <subcellularLocation>
        <location evidence="2">Nucleus</location>
    </subcellularLocation>
</comment>
<keyword evidence="9" id="KW-0539">Nucleus</keyword>
<dbReference type="GO" id="GO:0006606">
    <property type="term" value="P:protein import into nucleus"/>
    <property type="evidence" value="ECO:0007669"/>
    <property type="project" value="InterPro"/>
</dbReference>
<evidence type="ECO:0000256" key="8">
    <source>
        <dbReference type="ARBA" id="ARBA00022884"/>
    </source>
</evidence>
<dbReference type="Pfam" id="PF11538">
    <property type="entry name" value="Snurportin1"/>
    <property type="match status" value="1"/>
</dbReference>
<dbReference type="PROSITE" id="PS51214">
    <property type="entry name" value="IBB"/>
    <property type="match status" value="1"/>
</dbReference>
<evidence type="ECO:0000256" key="4">
    <source>
        <dbReference type="ARBA" id="ARBA00007540"/>
    </source>
</evidence>
<dbReference type="Proteomes" id="UP001162480">
    <property type="component" value="Chromosome 4"/>
</dbReference>
<evidence type="ECO:0000256" key="2">
    <source>
        <dbReference type="ARBA" id="ARBA00004123"/>
    </source>
</evidence>
<reference evidence="14" key="1">
    <citation type="submission" date="2023-08" db="EMBL/GenBank/DDBJ databases">
        <authorList>
            <person name="Alioto T."/>
            <person name="Alioto T."/>
            <person name="Gomez Garrido J."/>
        </authorList>
    </citation>
    <scope>NUCLEOTIDE SEQUENCE</scope>
</reference>
<keyword evidence="8" id="KW-0694">RNA-binding</keyword>
<dbReference type="GO" id="GO:0005737">
    <property type="term" value="C:cytoplasm"/>
    <property type="evidence" value="ECO:0007669"/>
    <property type="project" value="UniProtKB-SubCell"/>
</dbReference>
<protein>
    <recommendedName>
        <fullName evidence="5">Snurportin-1</fullName>
    </recommendedName>
    <alternativeName>
        <fullName evidence="10">RNA U transporter 1</fullName>
    </alternativeName>
</protein>
<keyword evidence="6 11" id="KW-0813">Transport</keyword>
<dbReference type="GO" id="GO:0061608">
    <property type="term" value="F:nuclear import signal receptor activity"/>
    <property type="evidence" value="ECO:0007669"/>
    <property type="project" value="InterPro"/>
</dbReference>
<feature type="compositionally biased region" description="Basic and acidic residues" evidence="12">
    <location>
        <begin position="429"/>
        <end position="447"/>
    </location>
</feature>
<evidence type="ECO:0000256" key="3">
    <source>
        <dbReference type="ARBA" id="ARBA00004496"/>
    </source>
</evidence>
<dbReference type="GO" id="GO:0061015">
    <property type="term" value="P:snRNA import into nucleus"/>
    <property type="evidence" value="ECO:0007669"/>
    <property type="project" value="InterPro"/>
</dbReference>
<keyword evidence="7" id="KW-0963">Cytoplasm</keyword>
<comment type="similarity">
    <text evidence="4">Belongs to the snurportin family.</text>
</comment>
<dbReference type="InterPro" id="IPR002652">
    <property type="entry name" value="Importin-a_IBB"/>
</dbReference>
<dbReference type="Gene3D" id="3.30.470.30">
    <property type="entry name" value="DNA ligase/mRNA capping enzyme"/>
    <property type="match status" value="1"/>
</dbReference>
<gene>
    <name evidence="14" type="ORF">OCTVUL_1B005852</name>
</gene>
<dbReference type="InterPro" id="IPR024721">
    <property type="entry name" value="Snurportin-1_N"/>
</dbReference>
<dbReference type="InterPro" id="IPR017336">
    <property type="entry name" value="Snurportin-1"/>
</dbReference>
<dbReference type="InterPro" id="IPR047857">
    <property type="entry name" value="Snurportin1_C"/>
</dbReference>
<sequence length="447" mass="52184">MAKDDRQLDSPGHICHTSQSTCQLYPNVYIKEDTIYVSNPVLLHLKEMEQLAEQLAETVQVKFEPNSTDAVHPRLSQYKCRKNILDQNERRQRILHIQKQNRFDYLKNIRQLVDNSWESEDAQEEDVSAEESMEYEVFKKPGRFYQNQLMLSEWLVEVPIDFEQEWSLVVCPVGKRCLVVASKGSTTVYTKNGYLVNRFPSMFPGGNRDHGSYHEAGTILDCICNEAENVYYILDVMCWNGHPMYDTETEFRFYWLHMKYNESPEHFAKHDKSKYSFVPLPNFPCNKDDISNSLHSANFSVDGVLFYHKRTHYTFGSTPLVVWLKPYMLPEILDISVPEKMLANMPPSYSNYSQHLLNVKKEKERVSQQKIVNTQKSRDSPELANKSARNRGKKKKKKKKKKQNQTADENEIEIDDDIQQTSECGMETSHLKDTESMTEITMKEAIK</sequence>
<evidence type="ECO:0000259" key="13">
    <source>
        <dbReference type="PROSITE" id="PS51214"/>
    </source>
</evidence>
<evidence type="ECO:0000256" key="12">
    <source>
        <dbReference type="SAM" id="MobiDB-lite"/>
    </source>
</evidence>
<evidence type="ECO:0000256" key="7">
    <source>
        <dbReference type="ARBA" id="ARBA00022490"/>
    </source>
</evidence>
<dbReference type="GO" id="GO:0003723">
    <property type="term" value="F:RNA binding"/>
    <property type="evidence" value="ECO:0007669"/>
    <property type="project" value="UniProtKB-KW"/>
</dbReference>
<dbReference type="GO" id="GO:0005634">
    <property type="term" value="C:nucleus"/>
    <property type="evidence" value="ECO:0007669"/>
    <property type="project" value="UniProtKB-SubCell"/>
</dbReference>
<evidence type="ECO:0000256" key="6">
    <source>
        <dbReference type="ARBA" id="ARBA00022448"/>
    </source>
</evidence>
<feature type="compositionally biased region" description="Basic residues" evidence="12">
    <location>
        <begin position="388"/>
        <end position="403"/>
    </location>
</feature>
<evidence type="ECO:0000313" key="15">
    <source>
        <dbReference type="Proteomes" id="UP001162480"/>
    </source>
</evidence>
<feature type="region of interest" description="Disordered" evidence="12">
    <location>
        <begin position="363"/>
        <end position="447"/>
    </location>
</feature>
<dbReference type="Pfam" id="PF21974">
    <property type="entry name" value="SPN1_m3Gcap_bd"/>
    <property type="match status" value="1"/>
</dbReference>
<dbReference type="AlphaFoldDB" id="A0AA36ASU7"/>
<evidence type="ECO:0000256" key="9">
    <source>
        <dbReference type="ARBA" id="ARBA00023242"/>
    </source>
</evidence>
<evidence type="ECO:0000313" key="14">
    <source>
        <dbReference type="EMBL" id="CAI9721665.1"/>
    </source>
</evidence>
<dbReference type="CDD" id="cd09232">
    <property type="entry name" value="Snurportin-1_C"/>
    <property type="match status" value="1"/>
</dbReference>
<dbReference type="PANTHER" id="PTHR13403">
    <property type="entry name" value="SNURPORTIN1 RNUT1 PROTEIN RNA, U TRANSPORTER 1"/>
    <property type="match status" value="1"/>
</dbReference>
<proteinExistence type="inferred from homology"/>
<dbReference type="SUPFAM" id="SSF56091">
    <property type="entry name" value="DNA ligase/mRNA capping enzyme, catalytic domain"/>
    <property type="match status" value="1"/>
</dbReference>
<evidence type="ECO:0000256" key="11">
    <source>
        <dbReference type="PROSITE-ProRule" id="PRU00561"/>
    </source>
</evidence>
<feature type="domain" description="IBB" evidence="13">
    <location>
        <begin position="58"/>
        <end position="120"/>
    </location>
</feature>
<feature type="compositionally biased region" description="Acidic residues" evidence="12">
    <location>
        <begin position="408"/>
        <end position="418"/>
    </location>
</feature>
<name>A0AA36ASU7_OCTVU</name>
<dbReference type="EMBL" id="OX597817">
    <property type="protein sequence ID" value="CAI9721665.1"/>
    <property type="molecule type" value="Genomic_DNA"/>
</dbReference>
<evidence type="ECO:0000256" key="1">
    <source>
        <dbReference type="ARBA" id="ARBA00003975"/>
    </source>
</evidence>
<comment type="function">
    <text evidence="1">Functions as an U snRNP-specific nuclear import adapter. Involved in the trimethylguanosine (m3G)-cap-dependent nuclear import of U snRNPs. Binds specifically to the terminal m3G-cap U snRNAs.</text>
</comment>
<accession>A0AA36ASU7</accession>
<evidence type="ECO:0000256" key="5">
    <source>
        <dbReference type="ARBA" id="ARBA00016034"/>
    </source>
</evidence>
<organism evidence="14 15">
    <name type="scientific">Octopus vulgaris</name>
    <name type="common">Common octopus</name>
    <dbReference type="NCBI Taxonomy" id="6645"/>
    <lineage>
        <taxon>Eukaryota</taxon>
        <taxon>Metazoa</taxon>
        <taxon>Spiralia</taxon>
        <taxon>Lophotrochozoa</taxon>
        <taxon>Mollusca</taxon>
        <taxon>Cephalopoda</taxon>
        <taxon>Coleoidea</taxon>
        <taxon>Octopodiformes</taxon>
        <taxon>Octopoda</taxon>
        <taxon>Incirrata</taxon>
        <taxon>Octopodidae</taxon>
        <taxon>Octopus</taxon>
    </lineage>
</organism>
<evidence type="ECO:0000256" key="10">
    <source>
        <dbReference type="ARBA" id="ARBA00031454"/>
    </source>
</evidence>
<keyword evidence="15" id="KW-1185">Reference proteome</keyword>
<dbReference type="PANTHER" id="PTHR13403:SF6">
    <property type="entry name" value="SNURPORTIN-1"/>
    <property type="match status" value="1"/>
</dbReference>